<proteinExistence type="predicted"/>
<keyword evidence="3" id="KW-1185">Reference proteome</keyword>
<dbReference type="EMBL" id="CP093348">
    <property type="protein sequence ID" value="WOH03912.1"/>
    <property type="molecule type" value="Genomic_DNA"/>
</dbReference>
<reference evidence="2" key="1">
    <citation type="journal article" date="2016" name="Nat. Genet.">
        <title>A high-quality carrot genome assembly provides new insights into carotenoid accumulation and asterid genome evolution.</title>
        <authorList>
            <person name="Iorizzo M."/>
            <person name="Ellison S."/>
            <person name="Senalik D."/>
            <person name="Zeng P."/>
            <person name="Satapoomin P."/>
            <person name="Huang J."/>
            <person name="Bowman M."/>
            <person name="Iovene M."/>
            <person name="Sanseverino W."/>
            <person name="Cavagnaro P."/>
            <person name="Yildiz M."/>
            <person name="Macko-Podgorni A."/>
            <person name="Moranska E."/>
            <person name="Grzebelus E."/>
            <person name="Grzebelus D."/>
            <person name="Ashrafi H."/>
            <person name="Zheng Z."/>
            <person name="Cheng S."/>
            <person name="Spooner D."/>
            <person name="Van Deynze A."/>
            <person name="Simon P."/>
        </authorList>
    </citation>
    <scope>NUCLEOTIDE SEQUENCE</scope>
    <source>
        <tissue evidence="2">Leaf</tissue>
    </source>
</reference>
<protein>
    <submittedName>
        <fullName evidence="2">Uncharacterized protein</fullName>
    </submittedName>
</protein>
<sequence length="22" mass="2644">MTGRTQEITPHVRNYRRSPSTR</sequence>
<evidence type="ECO:0000256" key="1">
    <source>
        <dbReference type="SAM" id="MobiDB-lite"/>
    </source>
</evidence>
<evidence type="ECO:0000313" key="2">
    <source>
        <dbReference type="EMBL" id="WOH03912.1"/>
    </source>
</evidence>
<feature type="region of interest" description="Disordered" evidence="1">
    <location>
        <begin position="1"/>
        <end position="22"/>
    </location>
</feature>
<evidence type="ECO:0000313" key="3">
    <source>
        <dbReference type="Proteomes" id="UP000077755"/>
    </source>
</evidence>
<reference evidence="2" key="2">
    <citation type="submission" date="2022-03" db="EMBL/GenBank/DDBJ databases">
        <title>Draft title - Genomic analysis of global carrot germplasm unveils the trajectory of domestication and the origin of high carotenoid orange carrot.</title>
        <authorList>
            <person name="Iorizzo M."/>
            <person name="Ellison S."/>
            <person name="Senalik D."/>
            <person name="Macko-Podgorni A."/>
            <person name="Grzebelus D."/>
            <person name="Bostan H."/>
            <person name="Rolling W."/>
            <person name="Curaba J."/>
            <person name="Simon P."/>
        </authorList>
    </citation>
    <scope>NUCLEOTIDE SEQUENCE</scope>
    <source>
        <tissue evidence="2">Leaf</tissue>
    </source>
</reference>
<name>A0AAF0XBA2_DAUCS</name>
<gene>
    <name evidence="2" type="ORF">DCAR_0623315</name>
</gene>
<accession>A0AAF0XBA2</accession>
<organism evidence="2 3">
    <name type="scientific">Daucus carota subsp. sativus</name>
    <name type="common">Carrot</name>
    <dbReference type="NCBI Taxonomy" id="79200"/>
    <lineage>
        <taxon>Eukaryota</taxon>
        <taxon>Viridiplantae</taxon>
        <taxon>Streptophyta</taxon>
        <taxon>Embryophyta</taxon>
        <taxon>Tracheophyta</taxon>
        <taxon>Spermatophyta</taxon>
        <taxon>Magnoliopsida</taxon>
        <taxon>eudicotyledons</taxon>
        <taxon>Gunneridae</taxon>
        <taxon>Pentapetalae</taxon>
        <taxon>asterids</taxon>
        <taxon>campanulids</taxon>
        <taxon>Apiales</taxon>
        <taxon>Apiaceae</taxon>
        <taxon>Apioideae</taxon>
        <taxon>Scandiceae</taxon>
        <taxon>Daucinae</taxon>
        <taxon>Daucus</taxon>
        <taxon>Daucus sect. Daucus</taxon>
    </lineage>
</organism>
<dbReference type="Proteomes" id="UP000077755">
    <property type="component" value="Chromosome 6"/>
</dbReference>
<dbReference type="AlphaFoldDB" id="A0AAF0XBA2"/>